<dbReference type="AlphaFoldDB" id="A0AAE0IP22"/>
<evidence type="ECO:0000256" key="1">
    <source>
        <dbReference type="SAM" id="MobiDB-lite"/>
    </source>
</evidence>
<feature type="region of interest" description="Disordered" evidence="1">
    <location>
        <begin position="131"/>
        <end position="155"/>
    </location>
</feature>
<gene>
    <name evidence="3" type="ORF">B0T19DRAFT_401329</name>
</gene>
<protein>
    <submittedName>
        <fullName evidence="3">Uncharacterized protein</fullName>
    </submittedName>
</protein>
<name>A0AAE0IP22_9PEZI</name>
<sequence>MGVLRAFCLLALVQAVSHVEGATSTSSSLTTAFLAKITPSPEKRLFGNQLRRQASSLDTCYENAVQESHYSADVLVCSSRDPDCQTITWPDITAVAYVCGESSTTYTQMEQQLNQQLRQRYRHPRLPVHLQREAPHQEAPYMDEYSREAFAGADS</sequence>
<proteinExistence type="predicted"/>
<reference evidence="3" key="1">
    <citation type="journal article" date="2023" name="Mol. Phylogenet. Evol.">
        <title>Genome-scale phylogeny and comparative genomics of the fungal order Sordariales.</title>
        <authorList>
            <person name="Hensen N."/>
            <person name="Bonometti L."/>
            <person name="Westerberg I."/>
            <person name="Brannstrom I.O."/>
            <person name="Guillou S."/>
            <person name="Cros-Aarteil S."/>
            <person name="Calhoun S."/>
            <person name="Haridas S."/>
            <person name="Kuo A."/>
            <person name="Mondo S."/>
            <person name="Pangilinan J."/>
            <person name="Riley R."/>
            <person name="LaButti K."/>
            <person name="Andreopoulos B."/>
            <person name="Lipzen A."/>
            <person name="Chen C."/>
            <person name="Yan M."/>
            <person name="Daum C."/>
            <person name="Ng V."/>
            <person name="Clum A."/>
            <person name="Steindorff A."/>
            <person name="Ohm R.A."/>
            <person name="Martin F."/>
            <person name="Silar P."/>
            <person name="Natvig D.O."/>
            <person name="Lalanne C."/>
            <person name="Gautier V."/>
            <person name="Ament-Velasquez S.L."/>
            <person name="Kruys A."/>
            <person name="Hutchinson M.I."/>
            <person name="Powell A.J."/>
            <person name="Barry K."/>
            <person name="Miller A.N."/>
            <person name="Grigoriev I.V."/>
            <person name="Debuchy R."/>
            <person name="Gladieux P."/>
            <person name="Hiltunen Thoren M."/>
            <person name="Johannesson H."/>
        </authorList>
    </citation>
    <scope>NUCLEOTIDE SEQUENCE</scope>
    <source>
        <strain evidence="3">SMH4131-1</strain>
    </source>
</reference>
<feature type="signal peptide" evidence="2">
    <location>
        <begin position="1"/>
        <end position="21"/>
    </location>
</feature>
<accession>A0AAE0IP22</accession>
<evidence type="ECO:0000313" key="3">
    <source>
        <dbReference type="EMBL" id="KAK3328584.1"/>
    </source>
</evidence>
<reference evidence="3" key="2">
    <citation type="submission" date="2023-06" db="EMBL/GenBank/DDBJ databases">
        <authorList>
            <consortium name="Lawrence Berkeley National Laboratory"/>
            <person name="Haridas S."/>
            <person name="Hensen N."/>
            <person name="Bonometti L."/>
            <person name="Westerberg I."/>
            <person name="Brannstrom I.O."/>
            <person name="Guillou S."/>
            <person name="Cros-Aarteil S."/>
            <person name="Calhoun S."/>
            <person name="Kuo A."/>
            <person name="Mondo S."/>
            <person name="Pangilinan J."/>
            <person name="Riley R."/>
            <person name="Labutti K."/>
            <person name="Andreopoulos B."/>
            <person name="Lipzen A."/>
            <person name="Chen C."/>
            <person name="Yanf M."/>
            <person name="Daum C."/>
            <person name="Ng V."/>
            <person name="Clum A."/>
            <person name="Steindorff A."/>
            <person name="Ohm R."/>
            <person name="Martin F."/>
            <person name="Silar P."/>
            <person name="Natvig D."/>
            <person name="Lalanne C."/>
            <person name="Gautier V."/>
            <person name="Ament-Velasquez S.L."/>
            <person name="Kruys A."/>
            <person name="Hutchinson M.I."/>
            <person name="Powell A.J."/>
            <person name="Barry K."/>
            <person name="Miller A.N."/>
            <person name="Grigoriev I.V."/>
            <person name="Debuchy R."/>
            <person name="Gladieux P."/>
            <person name="Thoren M.H."/>
            <person name="Johannesson H."/>
        </authorList>
    </citation>
    <scope>NUCLEOTIDE SEQUENCE</scope>
    <source>
        <strain evidence="3">SMH4131-1</strain>
    </source>
</reference>
<dbReference type="Proteomes" id="UP001286456">
    <property type="component" value="Unassembled WGS sequence"/>
</dbReference>
<evidence type="ECO:0000313" key="4">
    <source>
        <dbReference type="Proteomes" id="UP001286456"/>
    </source>
</evidence>
<feature type="chain" id="PRO_5042139110" evidence="2">
    <location>
        <begin position="22"/>
        <end position="155"/>
    </location>
</feature>
<comment type="caution">
    <text evidence="3">The sequence shown here is derived from an EMBL/GenBank/DDBJ whole genome shotgun (WGS) entry which is preliminary data.</text>
</comment>
<keyword evidence="4" id="KW-1185">Reference proteome</keyword>
<evidence type="ECO:0000256" key="2">
    <source>
        <dbReference type="SAM" id="SignalP"/>
    </source>
</evidence>
<organism evidence="3 4">
    <name type="scientific">Cercophora scortea</name>
    <dbReference type="NCBI Taxonomy" id="314031"/>
    <lineage>
        <taxon>Eukaryota</taxon>
        <taxon>Fungi</taxon>
        <taxon>Dikarya</taxon>
        <taxon>Ascomycota</taxon>
        <taxon>Pezizomycotina</taxon>
        <taxon>Sordariomycetes</taxon>
        <taxon>Sordariomycetidae</taxon>
        <taxon>Sordariales</taxon>
        <taxon>Lasiosphaeriaceae</taxon>
        <taxon>Cercophora</taxon>
    </lineage>
</organism>
<dbReference type="EMBL" id="JAUEPO010000003">
    <property type="protein sequence ID" value="KAK3328584.1"/>
    <property type="molecule type" value="Genomic_DNA"/>
</dbReference>
<keyword evidence="2" id="KW-0732">Signal</keyword>